<organism evidence="2 3">
    <name type="scientific">Clostridium beijerinckii</name>
    <name type="common">Clostridium MP</name>
    <dbReference type="NCBI Taxonomy" id="1520"/>
    <lineage>
        <taxon>Bacteria</taxon>
        <taxon>Bacillati</taxon>
        <taxon>Bacillota</taxon>
        <taxon>Clostridia</taxon>
        <taxon>Eubacteriales</taxon>
        <taxon>Clostridiaceae</taxon>
        <taxon>Clostridium</taxon>
    </lineage>
</organism>
<name>A0AAE5H7Z3_CLOBE</name>
<reference evidence="2" key="1">
    <citation type="submission" date="2020-06" db="EMBL/GenBank/DDBJ databases">
        <title>Genomic insights into acetone-butanol-ethanol (ABE) fermentation by sequencing solventogenic clostridia strains.</title>
        <authorList>
            <person name="Brown S."/>
        </authorList>
    </citation>
    <scope>NUCLEOTIDE SEQUENCE</scope>
    <source>
        <strain evidence="2">DJ123</strain>
    </source>
</reference>
<dbReference type="RefSeq" id="WP_155268540.1">
    <property type="nucleotide sequence ID" value="NZ_JABTDW010000001.1"/>
</dbReference>
<comment type="caution">
    <text evidence="2">The sequence shown here is derived from an EMBL/GenBank/DDBJ whole genome shotgun (WGS) entry which is preliminary data.</text>
</comment>
<dbReference type="AlphaFoldDB" id="A0AAE5H7Z3"/>
<accession>A0AAE5H7Z3</accession>
<evidence type="ECO:0000256" key="1">
    <source>
        <dbReference type="SAM" id="MobiDB-lite"/>
    </source>
</evidence>
<dbReference type="EMBL" id="JABTDW010000001">
    <property type="protein sequence ID" value="NSB16568.1"/>
    <property type="molecule type" value="Genomic_DNA"/>
</dbReference>
<sequence length="50" mass="5587">MNETKLKWSEPEVMDLSVKDTQLGGHYSSSPDGAPWQDSNGNWQEPHGKS</sequence>
<feature type="compositionally biased region" description="Polar residues" evidence="1">
    <location>
        <begin position="27"/>
        <end position="43"/>
    </location>
</feature>
<feature type="compositionally biased region" description="Basic and acidic residues" evidence="1">
    <location>
        <begin position="1"/>
        <end position="10"/>
    </location>
</feature>
<evidence type="ECO:0000313" key="2">
    <source>
        <dbReference type="EMBL" id="NSB16568.1"/>
    </source>
</evidence>
<dbReference type="Proteomes" id="UP000822184">
    <property type="component" value="Unassembled WGS sequence"/>
</dbReference>
<protein>
    <recommendedName>
        <fullName evidence="4">Paeninodin family lasso peptide</fullName>
    </recommendedName>
</protein>
<proteinExistence type="predicted"/>
<gene>
    <name evidence="2" type="ORF">BCD95_004827</name>
</gene>
<feature type="region of interest" description="Disordered" evidence="1">
    <location>
        <begin position="1"/>
        <end position="50"/>
    </location>
</feature>
<evidence type="ECO:0000313" key="3">
    <source>
        <dbReference type="Proteomes" id="UP000822184"/>
    </source>
</evidence>
<evidence type="ECO:0008006" key="4">
    <source>
        <dbReference type="Google" id="ProtNLM"/>
    </source>
</evidence>